<evidence type="ECO:0000313" key="3">
    <source>
        <dbReference type="Proteomes" id="UP000190328"/>
    </source>
</evidence>
<dbReference type="Gene3D" id="3.30.2310.20">
    <property type="entry name" value="RelE-like"/>
    <property type="match status" value="1"/>
</dbReference>
<dbReference type="InterPro" id="IPR007712">
    <property type="entry name" value="RelE/ParE_toxin"/>
</dbReference>
<gene>
    <name evidence="2" type="ORF">SAMN02745116_01723</name>
</gene>
<organism evidence="2 3">
    <name type="scientific">Pilibacter termitis</name>
    <dbReference type="NCBI Taxonomy" id="263852"/>
    <lineage>
        <taxon>Bacteria</taxon>
        <taxon>Bacillati</taxon>
        <taxon>Bacillota</taxon>
        <taxon>Bacilli</taxon>
        <taxon>Lactobacillales</taxon>
        <taxon>Enterococcaceae</taxon>
        <taxon>Pilibacter</taxon>
    </lineage>
</organism>
<evidence type="ECO:0000256" key="1">
    <source>
        <dbReference type="ARBA" id="ARBA00022649"/>
    </source>
</evidence>
<protein>
    <submittedName>
        <fullName evidence="2">ParE toxin of type II toxin-antitoxin system, parDE</fullName>
    </submittedName>
</protein>
<dbReference type="RefSeq" id="WP_078807654.1">
    <property type="nucleotide sequence ID" value="NZ_FUXI01000019.1"/>
</dbReference>
<accession>A0A1T4PAU7</accession>
<dbReference type="AlphaFoldDB" id="A0A1T4PAU7"/>
<keyword evidence="3" id="KW-1185">Reference proteome</keyword>
<name>A0A1T4PAU7_9ENTE</name>
<dbReference type="Proteomes" id="UP000190328">
    <property type="component" value="Unassembled WGS sequence"/>
</dbReference>
<reference evidence="2 3" key="1">
    <citation type="submission" date="2017-02" db="EMBL/GenBank/DDBJ databases">
        <authorList>
            <person name="Peterson S.W."/>
        </authorList>
    </citation>
    <scope>NUCLEOTIDE SEQUENCE [LARGE SCALE GENOMIC DNA]</scope>
    <source>
        <strain evidence="2 3">ATCC BAA-1030</strain>
    </source>
</reference>
<dbReference type="InterPro" id="IPR035093">
    <property type="entry name" value="RelE/ParE_toxin_dom_sf"/>
</dbReference>
<dbReference type="EMBL" id="FUXI01000019">
    <property type="protein sequence ID" value="SJZ88376.1"/>
    <property type="molecule type" value="Genomic_DNA"/>
</dbReference>
<dbReference type="Pfam" id="PF05016">
    <property type="entry name" value="ParE_toxin"/>
    <property type="match status" value="1"/>
</dbReference>
<keyword evidence="1" id="KW-1277">Toxin-antitoxin system</keyword>
<evidence type="ECO:0000313" key="2">
    <source>
        <dbReference type="EMBL" id="SJZ88376.1"/>
    </source>
</evidence>
<sequence>MSEFQKIKLSQSTEEDLIRLREFLYHQTKSPQILNRFDTEIFNALKEINETPQAYPYVFEGADVRKKVKWRYLLFYIEYKEPELILVTHVYHQNEDWLASLEEELL</sequence>
<proteinExistence type="predicted"/>